<dbReference type="AlphaFoldDB" id="B9HGI7"/>
<evidence type="ECO:0000313" key="3">
    <source>
        <dbReference type="Proteomes" id="UP000006729"/>
    </source>
</evidence>
<feature type="transmembrane region" description="Helical" evidence="1">
    <location>
        <begin position="45"/>
        <end position="67"/>
    </location>
</feature>
<keyword evidence="3" id="KW-1185">Reference proteome</keyword>
<organism evidence="2 3">
    <name type="scientific">Populus trichocarpa</name>
    <name type="common">Western balsam poplar</name>
    <name type="synonym">Populus balsamifera subsp. trichocarpa</name>
    <dbReference type="NCBI Taxonomy" id="3694"/>
    <lineage>
        <taxon>Eukaryota</taxon>
        <taxon>Viridiplantae</taxon>
        <taxon>Streptophyta</taxon>
        <taxon>Embryophyta</taxon>
        <taxon>Tracheophyta</taxon>
        <taxon>Spermatophyta</taxon>
        <taxon>Magnoliopsida</taxon>
        <taxon>eudicotyledons</taxon>
        <taxon>Gunneridae</taxon>
        <taxon>Pentapetalae</taxon>
        <taxon>rosids</taxon>
        <taxon>fabids</taxon>
        <taxon>Malpighiales</taxon>
        <taxon>Salicaceae</taxon>
        <taxon>Saliceae</taxon>
        <taxon>Populus</taxon>
    </lineage>
</organism>
<proteinExistence type="predicted"/>
<name>B9HGI7_POPTR</name>
<protein>
    <submittedName>
        <fullName evidence="2">Uncharacterized protein</fullName>
    </submittedName>
</protein>
<accession>B9HGI7</accession>
<dbReference type="HOGENOM" id="CLU_2798718_0_0_1"/>
<keyword evidence="1" id="KW-1133">Transmembrane helix</keyword>
<dbReference type="EMBL" id="CM009296">
    <property type="protein sequence ID" value="PNT28837.1"/>
    <property type="molecule type" value="Genomic_DNA"/>
</dbReference>
<evidence type="ECO:0000313" key="2">
    <source>
        <dbReference type="EMBL" id="PNT28837.1"/>
    </source>
</evidence>
<dbReference type="Proteomes" id="UP000006729">
    <property type="component" value="Chromosome 7"/>
</dbReference>
<reference evidence="2 3" key="1">
    <citation type="journal article" date="2006" name="Science">
        <title>The genome of black cottonwood, Populus trichocarpa (Torr. &amp; Gray).</title>
        <authorList>
            <person name="Tuskan G.A."/>
            <person name="Difazio S."/>
            <person name="Jansson S."/>
            <person name="Bohlmann J."/>
            <person name="Grigoriev I."/>
            <person name="Hellsten U."/>
            <person name="Putnam N."/>
            <person name="Ralph S."/>
            <person name="Rombauts S."/>
            <person name="Salamov A."/>
            <person name="Schein J."/>
            <person name="Sterck L."/>
            <person name="Aerts A."/>
            <person name="Bhalerao R.R."/>
            <person name="Bhalerao R.P."/>
            <person name="Blaudez D."/>
            <person name="Boerjan W."/>
            <person name="Brun A."/>
            <person name="Brunner A."/>
            <person name="Busov V."/>
            <person name="Campbell M."/>
            <person name="Carlson J."/>
            <person name="Chalot M."/>
            <person name="Chapman J."/>
            <person name="Chen G.L."/>
            <person name="Cooper D."/>
            <person name="Coutinho P.M."/>
            <person name="Couturier J."/>
            <person name="Covert S."/>
            <person name="Cronk Q."/>
            <person name="Cunningham R."/>
            <person name="Davis J."/>
            <person name="Degroeve S."/>
            <person name="Dejardin A."/>
            <person name="Depamphilis C."/>
            <person name="Detter J."/>
            <person name="Dirks B."/>
            <person name="Dubchak I."/>
            <person name="Duplessis S."/>
            <person name="Ehlting J."/>
            <person name="Ellis B."/>
            <person name="Gendler K."/>
            <person name="Goodstein D."/>
            <person name="Gribskov M."/>
            <person name="Grimwood J."/>
            <person name="Groover A."/>
            <person name="Gunter L."/>
            <person name="Hamberger B."/>
            <person name="Heinze B."/>
            <person name="Helariutta Y."/>
            <person name="Henrissat B."/>
            <person name="Holligan D."/>
            <person name="Holt R."/>
            <person name="Huang W."/>
            <person name="Islam-Faridi N."/>
            <person name="Jones S."/>
            <person name="Jones-Rhoades M."/>
            <person name="Jorgensen R."/>
            <person name="Joshi C."/>
            <person name="Kangasjarvi J."/>
            <person name="Karlsson J."/>
            <person name="Kelleher C."/>
            <person name="Kirkpatrick R."/>
            <person name="Kirst M."/>
            <person name="Kohler A."/>
            <person name="Kalluri U."/>
            <person name="Larimer F."/>
            <person name="Leebens-Mack J."/>
            <person name="Leple J.C."/>
            <person name="Locascio P."/>
            <person name="Lou Y."/>
            <person name="Lucas S."/>
            <person name="Martin F."/>
            <person name="Montanini B."/>
            <person name="Napoli C."/>
            <person name="Nelson D.R."/>
            <person name="Nelson C."/>
            <person name="Nieminen K."/>
            <person name="Nilsson O."/>
            <person name="Pereda V."/>
            <person name="Peter G."/>
            <person name="Philippe R."/>
            <person name="Pilate G."/>
            <person name="Poliakov A."/>
            <person name="Razumovskaya J."/>
            <person name="Richardson P."/>
            <person name="Rinaldi C."/>
            <person name="Ritland K."/>
            <person name="Rouze P."/>
            <person name="Ryaboy D."/>
            <person name="Schmutz J."/>
            <person name="Schrader J."/>
            <person name="Segerman B."/>
            <person name="Shin H."/>
            <person name="Siddiqui A."/>
            <person name="Sterky F."/>
            <person name="Terry A."/>
            <person name="Tsai C.J."/>
            <person name="Uberbacher E."/>
            <person name="Unneberg P."/>
            <person name="Vahala J."/>
            <person name="Wall K."/>
            <person name="Wessler S."/>
            <person name="Yang G."/>
            <person name="Yin T."/>
            <person name="Douglas C."/>
            <person name="Marra M."/>
            <person name="Sandberg G."/>
            <person name="Van de Peer Y."/>
            <person name="Rokhsar D."/>
        </authorList>
    </citation>
    <scope>NUCLEOTIDE SEQUENCE [LARGE SCALE GENOMIC DNA]</scope>
    <source>
        <strain evidence="3">cv. Nisqually</strain>
    </source>
</reference>
<evidence type="ECO:0000256" key="1">
    <source>
        <dbReference type="SAM" id="Phobius"/>
    </source>
</evidence>
<sequence length="68" mass="8088">MNSWEQASVLRTKKKEHTWKDDMVLLLKKRKNICFANKIHKRPAIVVNVSFQLGFFFLFFSTPIPLYS</sequence>
<keyword evidence="1" id="KW-0812">Transmembrane</keyword>
<gene>
    <name evidence="2" type="ORF">POPTR_007G141300</name>
</gene>
<dbReference type="InParanoid" id="B9HGI7"/>
<keyword evidence="1" id="KW-0472">Membrane</keyword>